<dbReference type="PATRIC" id="fig|1796491.3.peg.3441"/>
<dbReference type="Pfam" id="PF13501">
    <property type="entry name" value="SoxY"/>
    <property type="match status" value="1"/>
</dbReference>
<evidence type="ECO:0000313" key="3">
    <source>
        <dbReference type="EMBL" id="KXS30740.1"/>
    </source>
</evidence>
<organism evidence="3 4">
    <name type="scientific">Candidatus Gallionella acididurans</name>
    <dbReference type="NCBI Taxonomy" id="1796491"/>
    <lineage>
        <taxon>Bacteria</taxon>
        <taxon>Pseudomonadati</taxon>
        <taxon>Pseudomonadota</taxon>
        <taxon>Betaproteobacteria</taxon>
        <taxon>Nitrosomonadales</taxon>
        <taxon>Gallionellaceae</taxon>
        <taxon>Gallionella</taxon>
    </lineage>
</organism>
<feature type="chain" id="PRO_5007483851" evidence="1">
    <location>
        <begin position="26"/>
        <end position="156"/>
    </location>
</feature>
<dbReference type="NCBIfam" id="TIGR04488">
    <property type="entry name" value="SoxY_true_GGCGG"/>
    <property type="match status" value="1"/>
</dbReference>
<reference evidence="3 4" key="1">
    <citation type="submission" date="2016-02" db="EMBL/GenBank/DDBJ databases">
        <authorList>
            <person name="Wen L."/>
            <person name="He K."/>
            <person name="Yang H."/>
        </authorList>
    </citation>
    <scope>NUCLEOTIDE SEQUENCE [LARGE SCALE GENOMIC DNA]</scope>
    <source>
        <strain evidence="3">ShG14-8</strain>
    </source>
</reference>
<dbReference type="AlphaFoldDB" id="A0A139BP33"/>
<dbReference type="InterPro" id="IPR038162">
    <property type="entry name" value="SoxY_sf"/>
</dbReference>
<comment type="caution">
    <text evidence="3">The sequence shown here is derived from an EMBL/GenBank/DDBJ whole genome shotgun (WGS) entry which is preliminary data.</text>
</comment>
<feature type="domain" description="Ig-like SoxY" evidence="2">
    <location>
        <begin position="59"/>
        <end position="154"/>
    </location>
</feature>
<dbReference type="Gene3D" id="2.60.40.2470">
    <property type="entry name" value="SoxY domain"/>
    <property type="match status" value="1"/>
</dbReference>
<evidence type="ECO:0000313" key="4">
    <source>
        <dbReference type="Proteomes" id="UP000070578"/>
    </source>
</evidence>
<accession>A0A139BP33</accession>
<dbReference type="Proteomes" id="UP000070578">
    <property type="component" value="Unassembled WGS sequence"/>
</dbReference>
<dbReference type="EMBL" id="LSLI01000152">
    <property type="protein sequence ID" value="KXS30740.1"/>
    <property type="molecule type" value="Genomic_DNA"/>
</dbReference>
<proteinExistence type="predicted"/>
<name>A0A139BP33_9PROT</name>
<reference evidence="3 4" key="2">
    <citation type="submission" date="2016-03" db="EMBL/GenBank/DDBJ databases">
        <title>New uncultured bacterium of the family Gallionellaceae from acid mine drainage: description and reconstruction of genome based on metagenomic analysis of microbial community.</title>
        <authorList>
            <person name="Kadnikov V."/>
            <person name="Ivasenko D."/>
            <person name="Beletsky A."/>
            <person name="Mardanov A."/>
            <person name="Danilova E."/>
            <person name="Pimenov N."/>
            <person name="Karnachuk O."/>
            <person name="Ravin N."/>
        </authorList>
    </citation>
    <scope>NUCLEOTIDE SEQUENCE [LARGE SCALE GENOMIC DNA]</scope>
    <source>
        <strain evidence="3">ShG14-8</strain>
    </source>
</reference>
<sequence>MNPVRRTLLKSIVTVGMLASAISVSLVKPAAALVASWNKNAFSAKTIADAMKEAGYSGAAESGDILLKVPDIAEDGAIVPLEVTSNIPGTTSIAIFAEKNPNPLVADIQFSNGALPYISMHIKMAETSFVRVAVKAGDKIYAQSKEVKVTLGGCGG</sequence>
<keyword evidence="1" id="KW-0732">Signal</keyword>
<evidence type="ECO:0000259" key="2">
    <source>
        <dbReference type="Pfam" id="PF13501"/>
    </source>
</evidence>
<protein>
    <submittedName>
        <fullName evidence="3">Sulfur oxidation protein SoxY</fullName>
    </submittedName>
</protein>
<dbReference type="InterPro" id="IPR032711">
    <property type="entry name" value="SoxY"/>
</dbReference>
<dbReference type="InterPro" id="IPR016568">
    <property type="entry name" value="Sulphur_oxidation_SoxY"/>
</dbReference>
<evidence type="ECO:0000256" key="1">
    <source>
        <dbReference type="SAM" id="SignalP"/>
    </source>
</evidence>
<dbReference type="PIRSF" id="PIRSF010312">
    <property type="entry name" value="Sulphur_oxidation_SoxY"/>
    <property type="match status" value="1"/>
</dbReference>
<feature type="signal peptide" evidence="1">
    <location>
        <begin position="1"/>
        <end position="25"/>
    </location>
</feature>
<gene>
    <name evidence="3" type="ORF">AWT59_3134</name>
</gene>